<reference evidence="1" key="1">
    <citation type="submission" date="2014-11" db="EMBL/GenBank/DDBJ databases">
        <authorList>
            <person name="Amaro Gonzalez C."/>
        </authorList>
    </citation>
    <scope>NUCLEOTIDE SEQUENCE</scope>
</reference>
<dbReference type="EMBL" id="GBXM01064886">
    <property type="protein sequence ID" value="JAH43691.1"/>
    <property type="molecule type" value="Transcribed_RNA"/>
</dbReference>
<accession>A0A0E9SQV0</accession>
<organism evidence="1">
    <name type="scientific">Anguilla anguilla</name>
    <name type="common">European freshwater eel</name>
    <name type="synonym">Muraena anguilla</name>
    <dbReference type="NCBI Taxonomy" id="7936"/>
    <lineage>
        <taxon>Eukaryota</taxon>
        <taxon>Metazoa</taxon>
        <taxon>Chordata</taxon>
        <taxon>Craniata</taxon>
        <taxon>Vertebrata</taxon>
        <taxon>Euteleostomi</taxon>
        <taxon>Actinopterygii</taxon>
        <taxon>Neopterygii</taxon>
        <taxon>Teleostei</taxon>
        <taxon>Anguilliformes</taxon>
        <taxon>Anguillidae</taxon>
        <taxon>Anguilla</taxon>
    </lineage>
</organism>
<sequence>MKKVTKSNDSINLHENVLRNTHFSLNIVTPLIQWY</sequence>
<evidence type="ECO:0000313" key="1">
    <source>
        <dbReference type="EMBL" id="JAH43691.1"/>
    </source>
</evidence>
<dbReference type="AlphaFoldDB" id="A0A0E9SQV0"/>
<reference evidence="1" key="2">
    <citation type="journal article" date="2015" name="Fish Shellfish Immunol.">
        <title>Early steps in the European eel (Anguilla anguilla)-Vibrio vulnificus interaction in the gills: Role of the RtxA13 toxin.</title>
        <authorList>
            <person name="Callol A."/>
            <person name="Pajuelo D."/>
            <person name="Ebbesson L."/>
            <person name="Teles M."/>
            <person name="MacKenzie S."/>
            <person name="Amaro C."/>
        </authorList>
    </citation>
    <scope>NUCLEOTIDE SEQUENCE</scope>
</reference>
<protein>
    <submittedName>
        <fullName evidence="1">Uncharacterized protein</fullName>
    </submittedName>
</protein>
<name>A0A0E9SQV0_ANGAN</name>
<proteinExistence type="predicted"/>